<proteinExistence type="predicted"/>
<protein>
    <recommendedName>
        <fullName evidence="4">Lipocalin-like domain-containing protein</fullName>
    </recommendedName>
</protein>
<keyword evidence="3" id="KW-1185">Reference proteome</keyword>
<gene>
    <name evidence="2" type="ORF">IEN85_08750</name>
</gene>
<dbReference type="Proteomes" id="UP000622317">
    <property type="component" value="Unassembled WGS sequence"/>
</dbReference>
<dbReference type="EMBL" id="JACYFG010000009">
    <property type="protein sequence ID" value="MBD5779582.1"/>
    <property type="molecule type" value="Genomic_DNA"/>
</dbReference>
<feature type="chain" id="PRO_5037978212" description="Lipocalin-like domain-containing protein" evidence="1">
    <location>
        <begin position="31"/>
        <end position="155"/>
    </location>
</feature>
<keyword evidence="1" id="KW-0732">Signal</keyword>
<comment type="caution">
    <text evidence="2">The sequence shown here is derived from an EMBL/GenBank/DDBJ whole genome shotgun (WGS) entry which is preliminary data.</text>
</comment>
<organism evidence="2 3">
    <name type="scientific">Pelagicoccus enzymogenes</name>
    <dbReference type="NCBI Taxonomy" id="2773457"/>
    <lineage>
        <taxon>Bacteria</taxon>
        <taxon>Pseudomonadati</taxon>
        <taxon>Verrucomicrobiota</taxon>
        <taxon>Opitutia</taxon>
        <taxon>Puniceicoccales</taxon>
        <taxon>Pelagicoccaceae</taxon>
        <taxon>Pelagicoccus</taxon>
    </lineage>
</organism>
<sequence>MLNTNRSCGSWQGTWMLLAALILSAATLQANPASEEEAAWFAGKWTVGPAPVDGFETIAGGDSIEAVLRHLEGARIEREITLGGQLHVMKFEVRAFGGNFPWWGDNGGNYVSKKRDENSFILAPVGPMGRAEWQKGWLYTRMGEEGADRNSRDGQ</sequence>
<evidence type="ECO:0000313" key="3">
    <source>
        <dbReference type="Proteomes" id="UP000622317"/>
    </source>
</evidence>
<reference evidence="2" key="1">
    <citation type="submission" date="2020-09" db="EMBL/GenBank/DDBJ databases">
        <title>Pelagicoccus enzymogenes sp. nov. with an EPS production, isolated from marine sediment.</title>
        <authorList>
            <person name="Feng X."/>
        </authorList>
    </citation>
    <scope>NUCLEOTIDE SEQUENCE</scope>
    <source>
        <strain evidence="2">NFK12</strain>
    </source>
</reference>
<evidence type="ECO:0000256" key="1">
    <source>
        <dbReference type="SAM" id="SignalP"/>
    </source>
</evidence>
<name>A0A927F6X2_9BACT</name>
<evidence type="ECO:0000313" key="2">
    <source>
        <dbReference type="EMBL" id="MBD5779582.1"/>
    </source>
</evidence>
<evidence type="ECO:0008006" key="4">
    <source>
        <dbReference type="Google" id="ProtNLM"/>
    </source>
</evidence>
<accession>A0A927F6X2</accession>
<dbReference type="RefSeq" id="WP_191616720.1">
    <property type="nucleotide sequence ID" value="NZ_JACYFG010000009.1"/>
</dbReference>
<dbReference type="AlphaFoldDB" id="A0A927F6X2"/>
<feature type="signal peptide" evidence="1">
    <location>
        <begin position="1"/>
        <end position="30"/>
    </location>
</feature>